<reference evidence="2 3" key="2">
    <citation type="journal article" date="2011" name="PLoS Genet.">
        <title>Caenorhabditis briggsae recombinant inbred line genotypes reveal inter-strain incompatibility and the evolution of recombination.</title>
        <authorList>
            <person name="Ross J.A."/>
            <person name="Koboldt D.C."/>
            <person name="Staisch J.E."/>
            <person name="Chamberlin H.M."/>
            <person name="Gupta B.P."/>
            <person name="Miller R.D."/>
            <person name="Baird S.E."/>
            <person name="Haag E.S."/>
        </authorList>
    </citation>
    <scope>NUCLEOTIDE SEQUENCE [LARGE SCALE GENOMIC DNA]</scope>
    <source>
        <strain evidence="2 3">AF16</strain>
    </source>
</reference>
<reference evidence="2 3" key="1">
    <citation type="journal article" date="2003" name="PLoS Biol.">
        <title>The genome sequence of Caenorhabditis briggsae: a platform for comparative genomics.</title>
        <authorList>
            <person name="Stein L.D."/>
            <person name="Bao Z."/>
            <person name="Blasiar D."/>
            <person name="Blumenthal T."/>
            <person name="Brent M.R."/>
            <person name="Chen N."/>
            <person name="Chinwalla A."/>
            <person name="Clarke L."/>
            <person name="Clee C."/>
            <person name="Coghlan A."/>
            <person name="Coulson A."/>
            <person name="D'Eustachio P."/>
            <person name="Fitch D.H."/>
            <person name="Fulton L.A."/>
            <person name="Fulton R.E."/>
            <person name="Griffiths-Jones S."/>
            <person name="Harris T.W."/>
            <person name="Hillier L.W."/>
            <person name="Kamath R."/>
            <person name="Kuwabara P.E."/>
            <person name="Mardis E.R."/>
            <person name="Marra M.A."/>
            <person name="Miner T.L."/>
            <person name="Minx P."/>
            <person name="Mullikin J.C."/>
            <person name="Plumb R.W."/>
            <person name="Rogers J."/>
            <person name="Schein J.E."/>
            <person name="Sohrmann M."/>
            <person name="Spieth J."/>
            <person name="Stajich J.E."/>
            <person name="Wei C."/>
            <person name="Willey D."/>
            <person name="Wilson R.K."/>
            <person name="Durbin R."/>
            <person name="Waterston R.H."/>
        </authorList>
    </citation>
    <scope>NUCLEOTIDE SEQUENCE [LARGE SCALE GENOMIC DNA]</scope>
    <source>
        <strain evidence="2 3">AF16</strain>
    </source>
</reference>
<dbReference type="AlphaFoldDB" id="B6IGX6"/>
<dbReference type="HOGENOM" id="CLU_1267900_0_0_1"/>
<gene>
    <name evidence="2 4" type="ORF">CBG25713</name>
    <name evidence="2" type="ORF">CBG_25713</name>
</gene>
<accession>B6IGX6</accession>
<protein>
    <submittedName>
        <fullName evidence="2">Protein CBG25713</fullName>
    </submittedName>
</protein>
<keyword evidence="3" id="KW-1185">Reference proteome</keyword>
<dbReference type="CTD" id="68917195"/>
<name>B6IGX6_CAEBR</name>
<organism evidence="2 3">
    <name type="scientific">Caenorhabditis briggsae</name>
    <dbReference type="NCBI Taxonomy" id="6238"/>
    <lineage>
        <taxon>Eukaryota</taxon>
        <taxon>Metazoa</taxon>
        <taxon>Ecdysozoa</taxon>
        <taxon>Nematoda</taxon>
        <taxon>Chromadorea</taxon>
        <taxon>Rhabditida</taxon>
        <taxon>Rhabditina</taxon>
        <taxon>Rhabditomorpha</taxon>
        <taxon>Rhabditoidea</taxon>
        <taxon>Rhabditidae</taxon>
        <taxon>Peloderinae</taxon>
        <taxon>Caenorhabditis</taxon>
    </lineage>
</organism>
<dbReference type="InParanoid" id="B6IGX6"/>
<dbReference type="Proteomes" id="UP000008549">
    <property type="component" value="Unassembled WGS sequence"/>
</dbReference>
<dbReference type="GeneID" id="68917195"/>
<dbReference type="KEGG" id="cbr:CBG_25713"/>
<evidence type="ECO:0000256" key="1">
    <source>
        <dbReference type="SAM" id="Coils"/>
    </source>
</evidence>
<evidence type="ECO:0000313" key="2">
    <source>
        <dbReference type="EMBL" id="CAR99156.1"/>
    </source>
</evidence>
<evidence type="ECO:0000313" key="3">
    <source>
        <dbReference type="Proteomes" id="UP000008549"/>
    </source>
</evidence>
<keyword evidence="1" id="KW-0175">Coiled coil</keyword>
<sequence length="218" mass="26445">MECENEELKSKMKITNQKMVDVVQKLRQMECDNEELKFEKQEFIEKIEDLQSEMKNDDLMNKYNFSKSIQETLEGRILNHEYTIAGLQEQLNSKNLKKNVLIKNQKDELEYLKTELRKKSKTFFRWLLTGIWNGFSNLCGRFRDHFIRQNIYWKLFYIVLIFISLEKLLEKNPTITKMIRRPKIVCRTCSICEDVKIHNYLLKCFISGYFFRKNYRGF</sequence>
<dbReference type="WormBase" id="CBG25713">
    <property type="protein sequence ID" value="CBP34805"/>
    <property type="gene ID" value="WBGene00087127"/>
</dbReference>
<dbReference type="RefSeq" id="XP_045098723.1">
    <property type="nucleotide sequence ID" value="XM_045242987.1"/>
</dbReference>
<dbReference type="EMBL" id="HE600965">
    <property type="protein sequence ID" value="CAR99156.1"/>
    <property type="molecule type" value="Genomic_DNA"/>
</dbReference>
<evidence type="ECO:0000313" key="4">
    <source>
        <dbReference type="WormBase" id="CBG25713"/>
    </source>
</evidence>
<proteinExistence type="predicted"/>
<feature type="coiled-coil region" evidence="1">
    <location>
        <begin position="26"/>
        <end position="53"/>
    </location>
</feature>